<dbReference type="CDD" id="cd04301">
    <property type="entry name" value="NAT_SF"/>
    <property type="match status" value="1"/>
</dbReference>
<gene>
    <name evidence="2" type="ORF">JK386_01125</name>
</gene>
<proteinExistence type="predicted"/>
<dbReference type="InterPro" id="IPR000182">
    <property type="entry name" value="GNAT_dom"/>
</dbReference>
<accession>A0A938Y6P2</accession>
<organism evidence="2 3">
    <name type="scientific">Nocardioides faecalis</name>
    <dbReference type="NCBI Taxonomy" id="2803858"/>
    <lineage>
        <taxon>Bacteria</taxon>
        <taxon>Bacillati</taxon>
        <taxon>Actinomycetota</taxon>
        <taxon>Actinomycetes</taxon>
        <taxon>Propionibacteriales</taxon>
        <taxon>Nocardioidaceae</taxon>
        <taxon>Nocardioides</taxon>
    </lineage>
</organism>
<feature type="domain" description="N-acetyltransferase" evidence="1">
    <location>
        <begin position="1"/>
        <end position="160"/>
    </location>
</feature>
<evidence type="ECO:0000313" key="2">
    <source>
        <dbReference type="EMBL" id="MBM9458496.1"/>
    </source>
</evidence>
<name>A0A938Y6P2_9ACTN</name>
<dbReference type="SUPFAM" id="SSF55729">
    <property type="entry name" value="Acyl-CoA N-acyltransferases (Nat)"/>
    <property type="match status" value="1"/>
</dbReference>
<protein>
    <submittedName>
        <fullName evidence="2">N-acetyltransferase</fullName>
    </submittedName>
</protein>
<comment type="caution">
    <text evidence="2">The sequence shown here is derived from an EMBL/GenBank/DDBJ whole genome shotgun (WGS) entry which is preliminary data.</text>
</comment>
<sequence length="176" mass="19060">MRPATEGDIDAVAAIYATEVREGTATFDLEPPPRAKWQQMLASAHPGDHFVVAEEDGVVLGYAYSTAYRTRGAYTHTREVSVYLDPAATGRGLGRLLYDDLLARLAAGGTHTALACITLPNPASEGLHRACGFEPVGVMREVGLKHDRWIDVAWWQRMLDAPPLPPTPAPTPEAGR</sequence>
<evidence type="ECO:0000313" key="3">
    <source>
        <dbReference type="Proteomes" id="UP000663791"/>
    </source>
</evidence>
<keyword evidence="3" id="KW-1185">Reference proteome</keyword>
<dbReference type="PANTHER" id="PTHR43072:SF8">
    <property type="entry name" value="ACYLTRANSFERASE FABY-RELATED"/>
    <property type="match status" value="1"/>
</dbReference>
<dbReference type="GO" id="GO:0016747">
    <property type="term" value="F:acyltransferase activity, transferring groups other than amino-acyl groups"/>
    <property type="evidence" value="ECO:0007669"/>
    <property type="project" value="InterPro"/>
</dbReference>
<dbReference type="Pfam" id="PF00583">
    <property type="entry name" value="Acetyltransf_1"/>
    <property type="match status" value="1"/>
</dbReference>
<dbReference type="InterPro" id="IPR016181">
    <property type="entry name" value="Acyl_CoA_acyltransferase"/>
</dbReference>
<dbReference type="Gene3D" id="3.40.630.30">
    <property type="match status" value="1"/>
</dbReference>
<dbReference type="EMBL" id="JAERTX010000001">
    <property type="protein sequence ID" value="MBM9458496.1"/>
    <property type="molecule type" value="Genomic_DNA"/>
</dbReference>
<dbReference type="AlphaFoldDB" id="A0A938Y6P2"/>
<dbReference type="PANTHER" id="PTHR43072">
    <property type="entry name" value="N-ACETYLTRANSFERASE"/>
    <property type="match status" value="1"/>
</dbReference>
<dbReference type="PROSITE" id="PS51186">
    <property type="entry name" value="GNAT"/>
    <property type="match status" value="1"/>
</dbReference>
<reference evidence="2" key="1">
    <citation type="submission" date="2021-01" db="EMBL/GenBank/DDBJ databases">
        <title>Novel species in genus Nocardioides.</title>
        <authorList>
            <person name="Zhang G."/>
        </authorList>
    </citation>
    <scope>NUCLEOTIDE SEQUENCE</scope>
    <source>
        <strain evidence="2">Zg-536</strain>
    </source>
</reference>
<dbReference type="Proteomes" id="UP000663791">
    <property type="component" value="Unassembled WGS sequence"/>
</dbReference>
<evidence type="ECO:0000259" key="1">
    <source>
        <dbReference type="PROSITE" id="PS51186"/>
    </source>
</evidence>